<dbReference type="KEGG" id="ang:An12g05800"/>
<sequence length="33" mass="3869">MHCKKIENGHADALNYRPDYKLEEKTIKPAILK</sequence>
<name>A0AAJ8BV53_ASPNG</name>
<dbReference type="RefSeq" id="XP_059604497.1">
    <property type="nucleotide sequence ID" value="XM_059750931.1"/>
</dbReference>
<organism evidence="1">
    <name type="scientific">Aspergillus niger</name>
    <dbReference type="NCBI Taxonomy" id="5061"/>
    <lineage>
        <taxon>Eukaryota</taxon>
        <taxon>Fungi</taxon>
        <taxon>Dikarya</taxon>
        <taxon>Ascomycota</taxon>
        <taxon>Pezizomycotina</taxon>
        <taxon>Eurotiomycetes</taxon>
        <taxon>Eurotiomycetidae</taxon>
        <taxon>Eurotiales</taxon>
        <taxon>Aspergillaceae</taxon>
        <taxon>Aspergillus</taxon>
        <taxon>Aspergillus subgen. Circumdati</taxon>
    </lineage>
</organism>
<gene>
    <name evidence="1" type="ORF">An12g05800</name>
</gene>
<evidence type="ECO:0000313" key="1">
    <source>
        <dbReference type="RefSeq" id="XP_059604497.1"/>
    </source>
</evidence>
<dbReference type="GeneID" id="84592585"/>
<protein>
    <submittedName>
        <fullName evidence="1">Uncharacterized protein</fullName>
    </submittedName>
</protein>
<reference evidence="1" key="1">
    <citation type="submission" date="2025-02" db="EMBL/GenBank/DDBJ databases">
        <authorList>
            <consortium name="NCBI Genome Project"/>
        </authorList>
    </citation>
    <scope>NUCLEOTIDE SEQUENCE</scope>
</reference>
<proteinExistence type="predicted"/>
<dbReference type="AlphaFoldDB" id="A0AAJ8BV53"/>
<dbReference type="VEuPathDB" id="FungiDB:An12g05800"/>
<accession>A0AAJ8BV53</accession>
<reference evidence="1" key="2">
    <citation type="submission" date="2025-08" db="UniProtKB">
        <authorList>
            <consortium name="RefSeq"/>
        </authorList>
    </citation>
    <scope>IDENTIFICATION</scope>
</reference>